<feature type="transmembrane region" description="Helical" evidence="10">
    <location>
        <begin position="354"/>
        <end position="372"/>
    </location>
</feature>
<dbReference type="KEGG" id="cdeu:CNBG_2028"/>
<protein>
    <submittedName>
        <fullName evidence="12">MFS transporter SP family solute carrier family 2 (Myo-inositol transporter) member 13</fullName>
    </submittedName>
</protein>
<dbReference type="OMA" id="RSNIKFW"/>
<reference evidence="12 13" key="2">
    <citation type="journal article" date="2018" name="Proc. Natl. Acad. Sci.">
        <title>RNAi is a critical determinant of centromere evolution in closely related fungi.</title>
        <authorList>
            <person name="Yadav V."/>
            <person name="Sun S."/>
            <person name="Billmyre R.B."/>
            <person name="Thimmappa B.C."/>
            <person name="Shea T."/>
            <person name="Lintner R."/>
            <person name="Bakkeren G."/>
            <person name="Cuomo C.A."/>
            <person name="Heitman J."/>
            <person name="Sanyal K."/>
        </authorList>
    </citation>
    <scope>NUCLEOTIDE SEQUENCE [LARGE SCALE GENOMIC DNA]</scope>
    <source>
        <strain evidence="12 13">R265</strain>
    </source>
</reference>
<evidence type="ECO:0000256" key="1">
    <source>
        <dbReference type="ARBA" id="ARBA00004651"/>
    </source>
</evidence>
<evidence type="ECO:0000256" key="10">
    <source>
        <dbReference type="SAM" id="Phobius"/>
    </source>
</evidence>
<dbReference type="Proteomes" id="UP000029445">
    <property type="component" value="Chromosome 5"/>
</dbReference>
<comment type="catalytic activity">
    <reaction evidence="8">
        <text>myo-inositol(out) + H(+)(out) = myo-inositol(in) + H(+)(in)</text>
        <dbReference type="Rhea" id="RHEA:60364"/>
        <dbReference type="ChEBI" id="CHEBI:15378"/>
        <dbReference type="ChEBI" id="CHEBI:17268"/>
    </reaction>
</comment>
<dbReference type="PROSITE" id="PS50850">
    <property type="entry name" value="MFS"/>
    <property type="match status" value="1"/>
</dbReference>
<feature type="transmembrane region" description="Helical" evidence="10">
    <location>
        <begin position="196"/>
        <end position="219"/>
    </location>
</feature>
<feature type="transmembrane region" description="Helical" evidence="10">
    <location>
        <begin position="225"/>
        <end position="248"/>
    </location>
</feature>
<dbReference type="AlphaFoldDB" id="A0A095C607"/>
<dbReference type="PANTHER" id="PTHR48020">
    <property type="entry name" value="PROTON MYO-INOSITOL COTRANSPORTER"/>
    <property type="match status" value="1"/>
</dbReference>
<comment type="subcellular location">
    <subcellularLocation>
        <location evidence="1">Cell membrane</location>
        <topology evidence="1">Multi-pass membrane protein</topology>
    </subcellularLocation>
</comment>
<evidence type="ECO:0000256" key="3">
    <source>
        <dbReference type="ARBA" id="ARBA00022448"/>
    </source>
</evidence>
<keyword evidence="5 10" id="KW-0812">Transmembrane</keyword>
<reference evidence="12 13" key="1">
    <citation type="journal article" date="2011" name="MBio">
        <title>Genome variation in Cryptococcus gattii, an emerging pathogen of immunocompetent hosts.</title>
        <authorList>
            <person name="D'Souza C.A."/>
            <person name="Kronstad J.W."/>
            <person name="Taylor G."/>
            <person name="Warren R."/>
            <person name="Yuen M."/>
            <person name="Hu G."/>
            <person name="Jung W.H."/>
            <person name="Sham A."/>
            <person name="Kidd S.E."/>
            <person name="Tangen K."/>
            <person name="Lee N."/>
            <person name="Zeilmaker T."/>
            <person name="Sawkins J."/>
            <person name="McVicker G."/>
            <person name="Shah S."/>
            <person name="Gnerre S."/>
            <person name="Griggs A."/>
            <person name="Zeng Q."/>
            <person name="Bartlett K."/>
            <person name="Li W."/>
            <person name="Wang X."/>
            <person name="Heitman J."/>
            <person name="Stajich J.E."/>
            <person name="Fraser J.A."/>
            <person name="Meyer W."/>
            <person name="Carter D."/>
            <person name="Schein J."/>
            <person name="Krzywinski M."/>
            <person name="Kwon-Chung K.J."/>
            <person name="Varma A."/>
            <person name="Wang J."/>
            <person name="Brunham R."/>
            <person name="Fyfe M."/>
            <person name="Ouellette B.F."/>
            <person name="Siddiqui A."/>
            <person name="Marra M."/>
            <person name="Jones S."/>
            <person name="Holt R."/>
            <person name="Birren B.W."/>
            <person name="Galagan J.E."/>
            <person name="Cuomo C.A."/>
        </authorList>
    </citation>
    <scope>NUCLEOTIDE SEQUENCE [LARGE SCALE GENOMIC DNA]</scope>
    <source>
        <strain evidence="12 13">R265</strain>
    </source>
</reference>
<dbReference type="PANTHER" id="PTHR48020:SF12">
    <property type="entry name" value="PROTON MYO-INOSITOL COTRANSPORTER"/>
    <property type="match status" value="1"/>
</dbReference>
<dbReference type="InterPro" id="IPR036259">
    <property type="entry name" value="MFS_trans_sf"/>
</dbReference>
<keyword evidence="6 10" id="KW-1133">Transmembrane helix</keyword>
<keyword evidence="3 9" id="KW-0813">Transport</keyword>
<evidence type="ECO:0000256" key="7">
    <source>
        <dbReference type="ARBA" id="ARBA00023136"/>
    </source>
</evidence>
<evidence type="ECO:0000256" key="9">
    <source>
        <dbReference type="RuleBase" id="RU003346"/>
    </source>
</evidence>
<dbReference type="RefSeq" id="XP_062882087.1">
    <property type="nucleotide sequence ID" value="XM_063026132.1"/>
</dbReference>
<feature type="transmembrane region" description="Helical" evidence="10">
    <location>
        <begin position="426"/>
        <end position="448"/>
    </location>
</feature>
<dbReference type="Pfam" id="PF00083">
    <property type="entry name" value="Sugar_tr"/>
    <property type="match status" value="1"/>
</dbReference>
<dbReference type="PRINTS" id="PR00171">
    <property type="entry name" value="SUGRTRNSPORT"/>
</dbReference>
<dbReference type="EMBL" id="CP025763">
    <property type="protein sequence ID" value="KGB76190.1"/>
    <property type="molecule type" value="Genomic_DNA"/>
</dbReference>
<keyword evidence="4" id="KW-1003">Cell membrane</keyword>
<dbReference type="STRING" id="294750.A0A095C607"/>
<evidence type="ECO:0000256" key="6">
    <source>
        <dbReference type="ARBA" id="ARBA00022989"/>
    </source>
</evidence>
<feature type="transmembrane region" description="Helical" evidence="10">
    <location>
        <begin position="136"/>
        <end position="156"/>
    </location>
</feature>
<dbReference type="FunFam" id="1.20.1250.20:FF:000073">
    <property type="entry name" value="MFS myo-inositol transporter, putative"/>
    <property type="match status" value="1"/>
</dbReference>
<keyword evidence="13" id="KW-1185">Reference proteome</keyword>
<dbReference type="HOGENOM" id="CLU_001265_30_5_1"/>
<comment type="similarity">
    <text evidence="2 9">Belongs to the major facilitator superfamily. Sugar transporter (TC 2.A.1.1) family.</text>
</comment>
<feature type="transmembrane region" description="Helical" evidence="10">
    <location>
        <begin position="109"/>
        <end position="129"/>
    </location>
</feature>
<dbReference type="PROSITE" id="PS00217">
    <property type="entry name" value="SUGAR_TRANSPORT_2"/>
    <property type="match status" value="1"/>
</dbReference>
<dbReference type="Gene3D" id="1.20.1250.20">
    <property type="entry name" value="MFS general substrate transporter like domains"/>
    <property type="match status" value="1"/>
</dbReference>
<accession>A0A095C607</accession>
<feature type="transmembrane region" description="Helical" evidence="10">
    <location>
        <begin position="162"/>
        <end position="184"/>
    </location>
</feature>
<dbReference type="OrthoDB" id="6339427at2759"/>
<dbReference type="GO" id="GO:1904679">
    <property type="term" value="P:myo-inositol import across plasma membrane"/>
    <property type="evidence" value="ECO:0007669"/>
    <property type="project" value="UniProtKB-ARBA"/>
</dbReference>
<sequence length="555" mass="59862">MSSNLDTITPMPHGVKNQTSANISKEDLKVETEHYESVQHIANAYDGLIDENLVRAEDEDKVTPYFMFLISVAAIAGFLFGYDTGIIGAALPMVGTALGHTLSAAESEIITAGTTIGAIFGASILGTMADKLGRKWAMVISDIAFTAGAIIIAASYSVPQIIVGRLVLGVGVGGAAVIAPLYIAELAPTAVRGRCVGVNAFFIPFGQVIASAIGAGFQAGVPYHIGWRILFALGVVPSVVQLCLMHYLPESPRVLILRGKEDEARACLKKIYGTATDDIIDLKLRIVKQYVAATTIMQRDLSFTGRAKKYWTHKPYRRAIISVSGVQAFGQLTGFNTLLYYSGTIFGLLGLKNGSAAGLIPSCLNAAFVFVGMSIVDKVGRRKLMIIFIPGMMVAFTWTIISFHYLTKPTGGLLLEDYQYPTALVGSVLGSIVLFVIPFGLTYSHIIWYQSEFLPLEIRAAGSAISTTCCWLANLVVSVAYLTQLEKLGATGTYGLYLGFITIGYVFVYFCYPETKGLSIDETAEIFIDGFGIKKAHQMLREKRAFAAELHAGRA</sequence>
<keyword evidence="7 10" id="KW-0472">Membrane</keyword>
<feature type="transmembrane region" description="Helical" evidence="10">
    <location>
        <begin position="494"/>
        <end position="512"/>
    </location>
</feature>
<gene>
    <name evidence="12" type="ORF">CNBG_2028</name>
</gene>
<dbReference type="SUPFAM" id="SSF103473">
    <property type="entry name" value="MFS general substrate transporter"/>
    <property type="match status" value="1"/>
</dbReference>
<feature type="transmembrane region" description="Helical" evidence="10">
    <location>
        <begin position="319"/>
        <end position="342"/>
    </location>
</feature>
<dbReference type="GeneID" id="88178406"/>
<proteinExistence type="inferred from homology"/>
<evidence type="ECO:0000259" key="11">
    <source>
        <dbReference type="PROSITE" id="PS50850"/>
    </source>
</evidence>
<evidence type="ECO:0000313" key="12">
    <source>
        <dbReference type="EMBL" id="KGB76190.1"/>
    </source>
</evidence>
<dbReference type="InterPro" id="IPR005829">
    <property type="entry name" value="Sugar_transporter_CS"/>
</dbReference>
<feature type="transmembrane region" description="Helical" evidence="10">
    <location>
        <begin position="460"/>
        <end position="482"/>
    </location>
</feature>
<dbReference type="GO" id="GO:0005365">
    <property type="term" value="F:myo-inositol transmembrane transporter activity"/>
    <property type="evidence" value="ECO:0007669"/>
    <property type="project" value="UniProtKB-ARBA"/>
</dbReference>
<dbReference type="NCBIfam" id="TIGR00879">
    <property type="entry name" value="SP"/>
    <property type="match status" value="1"/>
</dbReference>
<feature type="transmembrane region" description="Helical" evidence="10">
    <location>
        <begin position="65"/>
        <end position="89"/>
    </location>
</feature>
<organism evidence="12 13">
    <name type="scientific">Cryptococcus deuterogattii (strain R265)</name>
    <name type="common">Cryptococcus gattii VGII (strain R265)</name>
    <dbReference type="NCBI Taxonomy" id="294750"/>
    <lineage>
        <taxon>Eukaryota</taxon>
        <taxon>Fungi</taxon>
        <taxon>Dikarya</taxon>
        <taxon>Basidiomycota</taxon>
        <taxon>Agaricomycotina</taxon>
        <taxon>Tremellomycetes</taxon>
        <taxon>Tremellales</taxon>
        <taxon>Cryptococcaceae</taxon>
        <taxon>Cryptococcus</taxon>
        <taxon>Cryptococcus gattii species complex</taxon>
    </lineage>
</organism>
<name>A0A095C607_CRYD2</name>
<dbReference type="InterPro" id="IPR020846">
    <property type="entry name" value="MFS_dom"/>
</dbReference>
<dbReference type="VEuPathDB" id="FungiDB:CNBG_2028"/>
<dbReference type="InterPro" id="IPR050814">
    <property type="entry name" value="Myo-inositol_Transporter"/>
</dbReference>
<evidence type="ECO:0000256" key="2">
    <source>
        <dbReference type="ARBA" id="ARBA00010992"/>
    </source>
</evidence>
<dbReference type="PROSITE" id="PS00216">
    <property type="entry name" value="SUGAR_TRANSPORT_1"/>
    <property type="match status" value="1"/>
</dbReference>
<evidence type="ECO:0000313" key="13">
    <source>
        <dbReference type="Proteomes" id="UP000029445"/>
    </source>
</evidence>
<evidence type="ECO:0000256" key="5">
    <source>
        <dbReference type="ARBA" id="ARBA00022692"/>
    </source>
</evidence>
<evidence type="ECO:0000256" key="4">
    <source>
        <dbReference type="ARBA" id="ARBA00022475"/>
    </source>
</evidence>
<evidence type="ECO:0000256" key="8">
    <source>
        <dbReference type="ARBA" id="ARBA00049119"/>
    </source>
</evidence>
<dbReference type="InterPro" id="IPR005828">
    <property type="entry name" value="MFS_sugar_transport-like"/>
</dbReference>
<dbReference type="GO" id="GO:0005886">
    <property type="term" value="C:plasma membrane"/>
    <property type="evidence" value="ECO:0007669"/>
    <property type="project" value="UniProtKB-SubCell"/>
</dbReference>
<feature type="transmembrane region" description="Helical" evidence="10">
    <location>
        <begin position="384"/>
        <end position="406"/>
    </location>
</feature>
<dbReference type="InterPro" id="IPR003663">
    <property type="entry name" value="Sugar/inositol_transpt"/>
</dbReference>
<feature type="domain" description="Major facilitator superfamily (MFS) profile" evidence="11">
    <location>
        <begin position="69"/>
        <end position="516"/>
    </location>
</feature>